<organism evidence="1 2">
    <name type="scientific">Flavobacterium weaverense</name>
    <dbReference type="NCBI Taxonomy" id="271156"/>
    <lineage>
        <taxon>Bacteria</taxon>
        <taxon>Pseudomonadati</taxon>
        <taxon>Bacteroidota</taxon>
        <taxon>Flavobacteriia</taxon>
        <taxon>Flavobacteriales</taxon>
        <taxon>Flavobacteriaceae</taxon>
        <taxon>Flavobacterium</taxon>
    </lineage>
</organism>
<gene>
    <name evidence="1" type="ORF">BC961_2395</name>
</gene>
<reference evidence="1 2" key="1">
    <citation type="submission" date="2018-10" db="EMBL/GenBank/DDBJ databases">
        <title>Genomic Encyclopedia of Archaeal and Bacterial Type Strains, Phase II (KMG-II): from individual species to whole genera.</title>
        <authorList>
            <person name="Goeker M."/>
        </authorList>
    </citation>
    <scope>NUCLEOTIDE SEQUENCE [LARGE SCALE GENOMIC DNA]</scope>
    <source>
        <strain evidence="1 2">DSM 19727</strain>
    </source>
</reference>
<sequence>METNDIKTLKELRKLSGRSFKTLRSNHHKKGLYSVDLVVEGYLDLLFTVANLIKVSILALDSDETCSKQVPVPPTNIKNMLEIALQLLPYEEAEFLDKSKELLLKENQDIIPEN</sequence>
<evidence type="ECO:0000313" key="2">
    <source>
        <dbReference type="Proteomes" id="UP000280368"/>
    </source>
</evidence>
<dbReference type="EMBL" id="REFH01000010">
    <property type="protein sequence ID" value="RMA75046.1"/>
    <property type="molecule type" value="Genomic_DNA"/>
</dbReference>
<dbReference type="AlphaFoldDB" id="A0A3L9ZRN3"/>
<dbReference type="Proteomes" id="UP000280368">
    <property type="component" value="Unassembled WGS sequence"/>
</dbReference>
<accession>A0A3L9ZRN3</accession>
<comment type="caution">
    <text evidence="1">The sequence shown here is derived from an EMBL/GenBank/DDBJ whole genome shotgun (WGS) entry which is preliminary data.</text>
</comment>
<dbReference type="OrthoDB" id="1446962at2"/>
<dbReference type="RefSeq" id="WP_121925990.1">
    <property type="nucleotide sequence ID" value="NZ_CBCSGA010000007.1"/>
</dbReference>
<protein>
    <submittedName>
        <fullName evidence="1">Uncharacterized protein</fullName>
    </submittedName>
</protein>
<name>A0A3L9ZRN3_9FLAO</name>
<keyword evidence="2" id="KW-1185">Reference proteome</keyword>
<proteinExistence type="predicted"/>
<evidence type="ECO:0000313" key="1">
    <source>
        <dbReference type="EMBL" id="RMA75046.1"/>
    </source>
</evidence>